<dbReference type="PANTHER" id="PTHR40465">
    <property type="entry name" value="CHROMOSOME 1, WHOLE GENOME SHOTGUN SEQUENCE"/>
    <property type="match status" value="1"/>
</dbReference>
<accession>A0A9P7V052</accession>
<feature type="transmembrane region" description="Helical" evidence="2">
    <location>
        <begin position="104"/>
        <end position="125"/>
    </location>
</feature>
<comment type="caution">
    <text evidence="4">The sequence shown here is derived from an EMBL/GenBank/DDBJ whole genome shotgun (WGS) entry which is preliminary data.</text>
</comment>
<feature type="transmembrane region" description="Helical" evidence="2">
    <location>
        <begin position="35"/>
        <end position="55"/>
    </location>
</feature>
<keyword evidence="5" id="KW-1185">Reference proteome</keyword>
<organism evidence="4 5">
    <name type="scientific">Marasmius oreades</name>
    <name type="common">fairy-ring Marasmius</name>
    <dbReference type="NCBI Taxonomy" id="181124"/>
    <lineage>
        <taxon>Eukaryota</taxon>
        <taxon>Fungi</taxon>
        <taxon>Dikarya</taxon>
        <taxon>Basidiomycota</taxon>
        <taxon>Agaricomycotina</taxon>
        <taxon>Agaricomycetes</taxon>
        <taxon>Agaricomycetidae</taxon>
        <taxon>Agaricales</taxon>
        <taxon>Marasmiineae</taxon>
        <taxon>Marasmiaceae</taxon>
        <taxon>Marasmius</taxon>
    </lineage>
</organism>
<dbReference type="RefSeq" id="XP_043014292.1">
    <property type="nucleotide sequence ID" value="XM_043149684.1"/>
</dbReference>
<name>A0A9P7V052_9AGAR</name>
<dbReference type="OrthoDB" id="2929525at2759"/>
<evidence type="ECO:0000313" key="4">
    <source>
        <dbReference type="EMBL" id="KAG7097822.1"/>
    </source>
</evidence>
<dbReference type="EMBL" id="CM032182">
    <property type="protein sequence ID" value="KAG7097822.1"/>
    <property type="molecule type" value="Genomic_DNA"/>
</dbReference>
<keyword evidence="2" id="KW-0812">Transmembrane</keyword>
<dbReference type="PANTHER" id="PTHR40465:SF1">
    <property type="entry name" value="DUF6534 DOMAIN-CONTAINING PROTEIN"/>
    <property type="match status" value="1"/>
</dbReference>
<protein>
    <recommendedName>
        <fullName evidence="3">DUF6534 domain-containing protein</fullName>
    </recommendedName>
</protein>
<feature type="transmembrane region" description="Helical" evidence="2">
    <location>
        <begin position="67"/>
        <end position="92"/>
    </location>
</feature>
<feature type="domain" description="DUF6534" evidence="3">
    <location>
        <begin position="188"/>
        <end position="275"/>
    </location>
</feature>
<evidence type="ECO:0000313" key="5">
    <source>
        <dbReference type="Proteomes" id="UP001049176"/>
    </source>
</evidence>
<sequence length="350" mass="39332">MAPLSLLKRAEYGTTARSTIAITLDQNLLLGPLEIGIVVSTILLGVFIMQSGSYWRHRKSDPTRLQVLVLLLLILEFGHTFACMGTIYYFTVTTAGNLIKPGCWYSFSVALVFEAFIISLVQAFYVHRCYIFSRNLILSLIGYTLVLLHILGSLWIAYESWLAVTDPYPFRVQTEFAWLISTVLGMKALVDVYAAGSLCWYLKRSLNGMGSESTTKLVKRILIWTIETGLLTSVTSIAVVICFQLMKFNYVWTAIYLSLTKLYSISLVSSLNQRRAYRMKYDAVQAVTTIPKSPMRFQSKYSTASTLNSRGSSRPASVSQGQTQRRWTDAARLIPLKLTGSVIRRSTITV</sequence>
<feature type="transmembrane region" description="Helical" evidence="2">
    <location>
        <begin position="252"/>
        <end position="271"/>
    </location>
</feature>
<dbReference type="InterPro" id="IPR045339">
    <property type="entry name" value="DUF6534"/>
</dbReference>
<evidence type="ECO:0000259" key="3">
    <source>
        <dbReference type="Pfam" id="PF20152"/>
    </source>
</evidence>
<feature type="transmembrane region" description="Helical" evidence="2">
    <location>
        <begin position="221"/>
        <end position="246"/>
    </location>
</feature>
<evidence type="ECO:0000256" key="2">
    <source>
        <dbReference type="SAM" id="Phobius"/>
    </source>
</evidence>
<dbReference type="GeneID" id="66074216"/>
<keyword evidence="2" id="KW-0472">Membrane</keyword>
<proteinExistence type="predicted"/>
<gene>
    <name evidence="4" type="ORF">E1B28_005140</name>
</gene>
<reference evidence="4" key="1">
    <citation type="journal article" date="2021" name="Genome Biol. Evol.">
        <title>The assembled and annotated genome of the fairy-ring fungus Marasmius oreades.</title>
        <authorList>
            <person name="Hiltunen M."/>
            <person name="Ament-Velasquez S.L."/>
            <person name="Johannesson H."/>
        </authorList>
    </citation>
    <scope>NUCLEOTIDE SEQUENCE</scope>
    <source>
        <strain evidence="4">03SP1</strain>
    </source>
</reference>
<dbReference type="Proteomes" id="UP001049176">
    <property type="component" value="Chromosome 2"/>
</dbReference>
<dbReference type="Pfam" id="PF20152">
    <property type="entry name" value="DUF6534"/>
    <property type="match status" value="1"/>
</dbReference>
<feature type="region of interest" description="Disordered" evidence="1">
    <location>
        <begin position="304"/>
        <end position="324"/>
    </location>
</feature>
<keyword evidence="2" id="KW-1133">Transmembrane helix</keyword>
<feature type="transmembrane region" description="Helical" evidence="2">
    <location>
        <begin position="137"/>
        <end position="158"/>
    </location>
</feature>
<feature type="transmembrane region" description="Helical" evidence="2">
    <location>
        <begin position="178"/>
        <end position="201"/>
    </location>
</feature>
<dbReference type="KEGG" id="more:E1B28_005140"/>
<evidence type="ECO:0000256" key="1">
    <source>
        <dbReference type="SAM" id="MobiDB-lite"/>
    </source>
</evidence>
<dbReference type="AlphaFoldDB" id="A0A9P7V052"/>